<dbReference type="Proteomes" id="UP000827986">
    <property type="component" value="Unassembled WGS sequence"/>
</dbReference>
<gene>
    <name evidence="1" type="ORF">KIL84_014629</name>
</gene>
<comment type="caution">
    <text evidence="1">The sequence shown here is derived from an EMBL/GenBank/DDBJ whole genome shotgun (WGS) entry which is preliminary data.</text>
</comment>
<evidence type="ECO:0000313" key="1">
    <source>
        <dbReference type="EMBL" id="KAH1184013.1"/>
    </source>
</evidence>
<reference evidence="1" key="1">
    <citation type="submission" date="2021-09" db="EMBL/GenBank/DDBJ databases">
        <title>The genome of Mauremys mutica provides insights into the evolution of semi-aquatic lifestyle.</title>
        <authorList>
            <person name="Gong S."/>
            <person name="Gao Y."/>
        </authorList>
    </citation>
    <scope>NUCLEOTIDE SEQUENCE</scope>
    <source>
        <strain evidence="1">MM-2020</strain>
        <tissue evidence="1">Muscle</tissue>
    </source>
</reference>
<dbReference type="AlphaFoldDB" id="A0A9D3XRF2"/>
<sequence>MVKKIQCVRTSGIVHWGKSLAECILWSIFPLSHGILSPEIVLLETRISLENLIKILHNREIRFPVLLGMTFTRVGRNIFPKMGNSRSHSQEKEKFKIAKETSSWNVMGVIYLCSNRCGLYRISV</sequence>
<keyword evidence="2" id="KW-1185">Reference proteome</keyword>
<proteinExistence type="predicted"/>
<accession>A0A9D3XRF2</accession>
<evidence type="ECO:0000313" key="2">
    <source>
        <dbReference type="Proteomes" id="UP000827986"/>
    </source>
</evidence>
<organism evidence="1 2">
    <name type="scientific">Mauremys mutica</name>
    <name type="common">yellowpond turtle</name>
    <dbReference type="NCBI Taxonomy" id="74926"/>
    <lineage>
        <taxon>Eukaryota</taxon>
        <taxon>Metazoa</taxon>
        <taxon>Chordata</taxon>
        <taxon>Craniata</taxon>
        <taxon>Vertebrata</taxon>
        <taxon>Euteleostomi</taxon>
        <taxon>Archelosauria</taxon>
        <taxon>Testudinata</taxon>
        <taxon>Testudines</taxon>
        <taxon>Cryptodira</taxon>
        <taxon>Durocryptodira</taxon>
        <taxon>Testudinoidea</taxon>
        <taxon>Geoemydidae</taxon>
        <taxon>Geoemydinae</taxon>
        <taxon>Mauremys</taxon>
    </lineage>
</organism>
<name>A0A9D3XRF2_9SAUR</name>
<dbReference type="EMBL" id="JAHDVG010000465">
    <property type="protein sequence ID" value="KAH1184013.1"/>
    <property type="molecule type" value="Genomic_DNA"/>
</dbReference>
<protein>
    <submittedName>
        <fullName evidence="1">Uncharacterized protein</fullName>
    </submittedName>
</protein>